<dbReference type="EMBL" id="AKHW03004374">
    <property type="protein sequence ID" value="KYO30011.1"/>
    <property type="molecule type" value="Genomic_DNA"/>
</dbReference>
<dbReference type="Gene3D" id="3.90.1450.10">
    <property type="entry name" value="Guanylin"/>
    <property type="match status" value="1"/>
</dbReference>
<feature type="signal peptide" evidence="8">
    <location>
        <begin position="1"/>
        <end position="21"/>
    </location>
</feature>
<keyword evidence="10" id="KW-1185">Reference proteome</keyword>
<reference evidence="9 10" key="1">
    <citation type="journal article" date="2012" name="Genome Biol.">
        <title>Sequencing three crocodilian genomes to illuminate the evolution of archosaurs and amniotes.</title>
        <authorList>
            <person name="St John J.A."/>
            <person name="Braun E.L."/>
            <person name="Isberg S.R."/>
            <person name="Miles L.G."/>
            <person name="Chong A.Y."/>
            <person name="Gongora J."/>
            <person name="Dalzell P."/>
            <person name="Moran C."/>
            <person name="Bed'hom B."/>
            <person name="Abzhanov A."/>
            <person name="Burgess S.C."/>
            <person name="Cooksey A.M."/>
            <person name="Castoe T.A."/>
            <person name="Crawford N.G."/>
            <person name="Densmore L.D."/>
            <person name="Drew J.C."/>
            <person name="Edwards S.V."/>
            <person name="Faircloth B.C."/>
            <person name="Fujita M.K."/>
            <person name="Greenwold M.J."/>
            <person name="Hoffmann F.G."/>
            <person name="Howard J.M."/>
            <person name="Iguchi T."/>
            <person name="Janes D.E."/>
            <person name="Khan S.Y."/>
            <person name="Kohno S."/>
            <person name="de Koning A.J."/>
            <person name="Lance S.L."/>
            <person name="McCarthy F.M."/>
            <person name="McCormack J.E."/>
            <person name="Merchant M.E."/>
            <person name="Peterson D.G."/>
            <person name="Pollock D.D."/>
            <person name="Pourmand N."/>
            <person name="Raney B.J."/>
            <person name="Roessler K.A."/>
            <person name="Sanford J.R."/>
            <person name="Sawyer R.H."/>
            <person name="Schmidt C.J."/>
            <person name="Triplett E.W."/>
            <person name="Tuberville T.D."/>
            <person name="Venegas-Anaya M."/>
            <person name="Howard J.T."/>
            <person name="Jarvis E.D."/>
            <person name="Guillette L.J.Jr."/>
            <person name="Glenn T.C."/>
            <person name="Green R.E."/>
            <person name="Ray D.A."/>
        </authorList>
    </citation>
    <scope>NUCLEOTIDE SEQUENCE [LARGE SCALE GENOMIC DNA]</scope>
    <source>
        <strain evidence="9">KSC_2009_1</strain>
    </source>
</reference>
<dbReference type="PRINTS" id="PR00774">
    <property type="entry name" value="GUANYLIN"/>
</dbReference>
<proteinExistence type="inferred from homology"/>
<dbReference type="eggNOG" id="ENOG502S7QR">
    <property type="taxonomic scope" value="Eukaryota"/>
</dbReference>
<dbReference type="AlphaFoldDB" id="A0A151MZQ7"/>
<evidence type="ECO:0000313" key="10">
    <source>
        <dbReference type="Proteomes" id="UP000050525"/>
    </source>
</evidence>
<evidence type="ECO:0000256" key="1">
    <source>
        <dbReference type="ARBA" id="ARBA00004613"/>
    </source>
</evidence>
<evidence type="ECO:0000256" key="2">
    <source>
        <dbReference type="ARBA" id="ARBA00009883"/>
    </source>
</evidence>
<dbReference type="PANTHER" id="PTHR11318">
    <property type="entry name" value="GUANYLIN FAMILY MEMBER"/>
    <property type="match status" value="1"/>
</dbReference>
<dbReference type="SUPFAM" id="SSF89890">
    <property type="entry name" value="Proguanylin"/>
    <property type="match status" value="1"/>
</dbReference>
<gene>
    <name evidence="9" type="primary">GUCA2B</name>
    <name evidence="9" type="ORF">Y1Q_0000167</name>
</gene>
<keyword evidence="3" id="KW-0964">Secreted</keyword>
<dbReference type="InterPro" id="IPR036382">
    <property type="entry name" value="Guanylin_sf"/>
</dbReference>
<evidence type="ECO:0000256" key="7">
    <source>
        <dbReference type="ARBA" id="ARBA00041176"/>
    </source>
</evidence>
<evidence type="ECO:0000256" key="3">
    <source>
        <dbReference type="ARBA" id="ARBA00022525"/>
    </source>
</evidence>
<organism evidence="9 10">
    <name type="scientific">Alligator mississippiensis</name>
    <name type="common">American alligator</name>
    <dbReference type="NCBI Taxonomy" id="8496"/>
    <lineage>
        <taxon>Eukaryota</taxon>
        <taxon>Metazoa</taxon>
        <taxon>Chordata</taxon>
        <taxon>Craniata</taxon>
        <taxon>Vertebrata</taxon>
        <taxon>Euteleostomi</taxon>
        <taxon>Archelosauria</taxon>
        <taxon>Archosauria</taxon>
        <taxon>Crocodylia</taxon>
        <taxon>Alligatoridae</taxon>
        <taxon>Alligatorinae</taxon>
        <taxon>Alligator</taxon>
    </lineage>
</organism>
<comment type="caution">
    <text evidence="9">The sequence shown here is derived from an EMBL/GenBank/DDBJ whole genome shotgun (WGS) entry which is preliminary data.</text>
</comment>
<keyword evidence="4 8" id="KW-0732">Signal</keyword>
<evidence type="ECO:0000256" key="4">
    <source>
        <dbReference type="ARBA" id="ARBA00022729"/>
    </source>
</evidence>
<dbReference type="InterPro" id="IPR000879">
    <property type="entry name" value="Guanylin"/>
</dbReference>
<dbReference type="PANTHER" id="PTHR11318:SF4">
    <property type="entry name" value="GUANYLATE CYCLASE ACTIVATOR 2B"/>
    <property type="match status" value="1"/>
</dbReference>
<dbReference type="GeneID" id="102560051"/>
<name>A0A151MZQ7_ALLMI</name>
<comment type="similarity">
    <text evidence="2">Belongs to the guanylin family.</text>
</comment>
<dbReference type="PhylomeDB" id="A0A151MZQ7"/>
<feature type="chain" id="PRO_5007585602" description="Guanylate cyclase activator 2B" evidence="8">
    <location>
        <begin position="22"/>
        <end position="108"/>
    </location>
</feature>
<evidence type="ECO:0000256" key="5">
    <source>
        <dbReference type="ARBA" id="ARBA00023157"/>
    </source>
</evidence>
<sequence>MKGFIFPAMLVLVVVIHSVRPVYVQIGNFSIPLEEVKRLNAFLGLDANVNARLMRNIGAPCADPELPVEYHHICQREDAPEIFRKLLSMDARAMELCEICVNAACAGC</sequence>
<evidence type="ECO:0000256" key="8">
    <source>
        <dbReference type="SAM" id="SignalP"/>
    </source>
</evidence>
<dbReference type="STRING" id="8496.A0A151MZQ7"/>
<dbReference type="OrthoDB" id="9926421at2759"/>
<dbReference type="Proteomes" id="UP000050525">
    <property type="component" value="Unassembled WGS sequence"/>
</dbReference>
<protein>
    <recommendedName>
        <fullName evidence="7">Guanylate cyclase activator 2B</fullName>
    </recommendedName>
</protein>
<evidence type="ECO:0000313" key="9">
    <source>
        <dbReference type="EMBL" id="KYO30011.1"/>
    </source>
</evidence>
<dbReference type="GO" id="GO:0005576">
    <property type="term" value="C:extracellular region"/>
    <property type="evidence" value="ECO:0007669"/>
    <property type="project" value="UniProtKB-SubCell"/>
</dbReference>
<dbReference type="KEGG" id="amj:102560051"/>
<comment type="subcellular location">
    <subcellularLocation>
        <location evidence="1">Secreted</location>
    </subcellularLocation>
</comment>
<dbReference type="Pfam" id="PF02058">
    <property type="entry name" value="Guanylin"/>
    <property type="match status" value="1"/>
</dbReference>
<accession>A0A151MZQ7</accession>
<keyword evidence="5" id="KW-1015">Disulfide bond</keyword>
<evidence type="ECO:0000256" key="6">
    <source>
        <dbReference type="ARBA" id="ARBA00037765"/>
    </source>
</evidence>
<dbReference type="GO" id="GO:0030250">
    <property type="term" value="F:guanylate cyclase activator activity"/>
    <property type="evidence" value="ECO:0007669"/>
    <property type="project" value="InterPro"/>
</dbReference>
<comment type="function">
    <text evidence="6">Endogenous activator of intestinal guanylate cyclase. It stimulates this enzyme through the same receptor binding region as the heat-stable enterotoxins. May be a potent physiological regulator of intestinal fluid and electrolyte transport. May be an autocrine/paracrine regulator of intestinal salt and water transport.</text>
</comment>